<name>A0A385II48_9CAUD</name>
<evidence type="ECO:0000313" key="1">
    <source>
        <dbReference type="EMBL" id="AXY82545.1"/>
    </source>
</evidence>
<accession>A0A385II48</accession>
<dbReference type="EMBL" id="MH733496">
    <property type="protein sequence ID" value="AXY82545.1"/>
    <property type="molecule type" value="Genomic_DNA"/>
</dbReference>
<proteinExistence type="predicted"/>
<protein>
    <submittedName>
        <fullName evidence="1">Uncharacterized protein</fullName>
    </submittedName>
</protein>
<dbReference type="GeneID" id="77935669"/>
<keyword evidence="2" id="KW-1185">Reference proteome</keyword>
<sequence length="68" mass="7296">MSVFQVTQENTGIRLTLNANQVIAVQELTAGNSAITTVGGDVVITKETYRSVRNYLKKALAPASKDAE</sequence>
<dbReference type="RefSeq" id="YP_010659684.1">
    <property type="nucleotide sequence ID" value="NC_070871.1"/>
</dbReference>
<dbReference type="Proteomes" id="UP000264229">
    <property type="component" value="Segment"/>
</dbReference>
<organism evidence="1 2">
    <name type="scientific">Escherichia phage PGN829.1</name>
    <dbReference type="NCBI Taxonomy" id="2315696"/>
    <lineage>
        <taxon>Viruses</taxon>
        <taxon>Duplodnaviria</taxon>
        <taxon>Heunggongvirae</taxon>
        <taxon>Uroviricota</taxon>
        <taxon>Caudoviricetes</taxon>
        <taxon>Schitoviridae</taxon>
        <taxon>Enquatrovirinae</taxon>
        <taxon>Gamaleyavirus</taxon>
        <taxon>Gamaleyavirus Pgn8291</taxon>
    </lineage>
</organism>
<reference evidence="2" key="1">
    <citation type="submission" date="2018-08" db="EMBL/GenBank/DDBJ databases">
        <authorList>
            <person name="Chaudhary N."/>
            <person name="Taneja N."/>
        </authorList>
    </citation>
    <scope>NUCLEOTIDE SEQUENCE [LARGE SCALE GENOMIC DNA]</scope>
</reference>
<dbReference type="KEGG" id="vg:77935669"/>
<evidence type="ECO:0000313" key="2">
    <source>
        <dbReference type="Proteomes" id="UP000264229"/>
    </source>
</evidence>